<dbReference type="GO" id="GO:0032543">
    <property type="term" value="P:mitochondrial translation"/>
    <property type="evidence" value="ECO:0007669"/>
    <property type="project" value="InterPro"/>
</dbReference>
<gene>
    <name evidence="11" type="primary">LOC115226239</name>
</gene>
<reference evidence="11" key="1">
    <citation type="submission" date="2025-08" db="UniProtKB">
        <authorList>
            <consortium name="RefSeq"/>
        </authorList>
    </citation>
    <scope>IDENTIFICATION</scope>
</reference>
<accession>A0A6P7TWF0</accession>
<keyword evidence="3" id="KW-0809">Transit peptide</keyword>
<evidence type="ECO:0000256" key="6">
    <source>
        <dbReference type="ARBA" id="ARBA00023274"/>
    </source>
</evidence>
<evidence type="ECO:0000256" key="5">
    <source>
        <dbReference type="ARBA" id="ARBA00023128"/>
    </source>
</evidence>
<dbReference type="InterPro" id="IPR034596">
    <property type="entry name" value="Ribosomal_mL52"/>
</dbReference>
<evidence type="ECO:0000256" key="3">
    <source>
        <dbReference type="ARBA" id="ARBA00022946"/>
    </source>
</evidence>
<keyword evidence="4 11" id="KW-0689">Ribosomal protein</keyword>
<evidence type="ECO:0000256" key="7">
    <source>
        <dbReference type="ARBA" id="ARBA00035181"/>
    </source>
</evidence>
<dbReference type="PANTHER" id="PTHR34090">
    <property type="entry name" value="39S RIBOSOMAL PROTEIN L52, MITOCHONDRIAL"/>
    <property type="match status" value="1"/>
</dbReference>
<evidence type="ECO:0000256" key="9">
    <source>
        <dbReference type="SAM" id="Coils"/>
    </source>
</evidence>
<organism evidence="10 11">
    <name type="scientific">Octopus sinensis</name>
    <name type="common">East Asian common octopus</name>
    <dbReference type="NCBI Taxonomy" id="2607531"/>
    <lineage>
        <taxon>Eukaryota</taxon>
        <taxon>Metazoa</taxon>
        <taxon>Spiralia</taxon>
        <taxon>Lophotrochozoa</taxon>
        <taxon>Mollusca</taxon>
        <taxon>Cephalopoda</taxon>
        <taxon>Coleoidea</taxon>
        <taxon>Octopodiformes</taxon>
        <taxon>Octopoda</taxon>
        <taxon>Incirrata</taxon>
        <taxon>Octopodidae</taxon>
        <taxon>Octopus</taxon>
    </lineage>
</organism>
<keyword evidence="10" id="KW-1185">Reference proteome</keyword>
<evidence type="ECO:0000313" key="10">
    <source>
        <dbReference type="Proteomes" id="UP000515154"/>
    </source>
</evidence>
<sequence length="130" mass="14818">MARLFDLCLKELRVCLTTVNIPLGTSRHITTSSAAYVGSKHRFSKGEAANNSSYGPLVDLPDYTYLDGRPSELSQRQGLRRTKRIELASKVSTYIAEMMEAKKVHQIKLEQKTQEREELIRSQLKPKVHE</sequence>
<dbReference type="Pfam" id="PF18699">
    <property type="entry name" value="MRPL52"/>
    <property type="match status" value="1"/>
</dbReference>
<keyword evidence="9" id="KW-0175">Coiled coil</keyword>
<evidence type="ECO:0000313" key="11">
    <source>
        <dbReference type="RefSeq" id="XP_029653121.1"/>
    </source>
</evidence>
<evidence type="ECO:0000256" key="2">
    <source>
        <dbReference type="ARBA" id="ARBA00007232"/>
    </source>
</evidence>
<evidence type="ECO:0000256" key="4">
    <source>
        <dbReference type="ARBA" id="ARBA00022980"/>
    </source>
</evidence>
<keyword evidence="6" id="KW-0687">Ribonucleoprotein</keyword>
<dbReference type="PANTHER" id="PTHR34090:SF1">
    <property type="entry name" value="LARGE RIBOSOMAL SUBUNIT PROTEIN ML52"/>
    <property type="match status" value="1"/>
</dbReference>
<evidence type="ECO:0000256" key="1">
    <source>
        <dbReference type="ARBA" id="ARBA00004173"/>
    </source>
</evidence>
<dbReference type="Proteomes" id="UP000515154">
    <property type="component" value="Linkage group LG29"/>
</dbReference>
<keyword evidence="5" id="KW-0496">Mitochondrion</keyword>
<dbReference type="KEGG" id="osn:115226239"/>
<comment type="similarity">
    <text evidence="2">Belongs to the mitochondrion-specific ribosomal protein mL52 family.</text>
</comment>
<name>A0A6P7TWF0_9MOLL</name>
<dbReference type="RefSeq" id="XP_029653121.1">
    <property type="nucleotide sequence ID" value="XM_029797261.2"/>
</dbReference>
<dbReference type="AlphaFoldDB" id="A0A6P7TWF0"/>
<dbReference type="GO" id="GO:0003735">
    <property type="term" value="F:structural constituent of ribosome"/>
    <property type="evidence" value="ECO:0007669"/>
    <property type="project" value="InterPro"/>
</dbReference>
<feature type="coiled-coil region" evidence="9">
    <location>
        <begin position="95"/>
        <end position="122"/>
    </location>
</feature>
<dbReference type="GO" id="GO:0005762">
    <property type="term" value="C:mitochondrial large ribosomal subunit"/>
    <property type="evidence" value="ECO:0007669"/>
    <property type="project" value="InterPro"/>
</dbReference>
<comment type="subcellular location">
    <subcellularLocation>
        <location evidence="1">Mitochondrion</location>
    </subcellularLocation>
</comment>
<proteinExistence type="inferred from homology"/>
<protein>
    <recommendedName>
        <fullName evidence="7">Large ribosomal subunit protein mL52</fullName>
    </recommendedName>
    <alternativeName>
        <fullName evidence="8">39S ribosomal protein L52, mitochondrial</fullName>
    </alternativeName>
</protein>
<evidence type="ECO:0000256" key="8">
    <source>
        <dbReference type="ARBA" id="ARBA00035425"/>
    </source>
</evidence>